<feature type="compositionally biased region" description="Polar residues" evidence="1">
    <location>
        <begin position="35"/>
        <end position="47"/>
    </location>
</feature>
<accession>A0A1I7X2Q7</accession>
<dbReference type="AlphaFoldDB" id="A0A1I7X2Q7"/>
<reference evidence="3" key="1">
    <citation type="submission" date="2016-11" db="UniProtKB">
        <authorList>
            <consortium name="WormBaseParasite"/>
        </authorList>
    </citation>
    <scope>IDENTIFICATION</scope>
</reference>
<proteinExistence type="predicted"/>
<dbReference type="WBParaSite" id="Hba_11704">
    <property type="protein sequence ID" value="Hba_11704"/>
    <property type="gene ID" value="Hba_11704"/>
</dbReference>
<keyword evidence="2" id="KW-1185">Reference proteome</keyword>
<feature type="compositionally biased region" description="Basic and acidic residues" evidence="1">
    <location>
        <begin position="48"/>
        <end position="57"/>
    </location>
</feature>
<dbReference type="Proteomes" id="UP000095283">
    <property type="component" value="Unplaced"/>
</dbReference>
<protein>
    <submittedName>
        <fullName evidence="3">Uncharacterized protein</fullName>
    </submittedName>
</protein>
<evidence type="ECO:0000313" key="3">
    <source>
        <dbReference type="WBParaSite" id="Hba_11704"/>
    </source>
</evidence>
<sequence>MCPIYTVDRSLGISLLEANRVPVKTVTCSAKARLSTKQTSGHTVANTSDDHSSKIPE</sequence>
<organism evidence="2 3">
    <name type="scientific">Heterorhabditis bacteriophora</name>
    <name type="common">Entomopathogenic nematode worm</name>
    <dbReference type="NCBI Taxonomy" id="37862"/>
    <lineage>
        <taxon>Eukaryota</taxon>
        <taxon>Metazoa</taxon>
        <taxon>Ecdysozoa</taxon>
        <taxon>Nematoda</taxon>
        <taxon>Chromadorea</taxon>
        <taxon>Rhabditida</taxon>
        <taxon>Rhabditina</taxon>
        <taxon>Rhabditomorpha</taxon>
        <taxon>Strongyloidea</taxon>
        <taxon>Heterorhabditidae</taxon>
        <taxon>Heterorhabditis</taxon>
    </lineage>
</organism>
<evidence type="ECO:0000256" key="1">
    <source>
        <dbReference type="SAM" id="MobiDB-lite"/>
    </source>
</evidence>
<evidence type="ECO:0000313" key="2">
    <source>
        <dbReference type="Proteomes" id="UP000095283"/>
    </source>
</evidence>
<feature type="region of interest" description="Disordered" evidence="1">
    <location>
        <begin position="35"/>
        <end position="57"/>
    </location>
</feature>
<name>A0A1I7X2Q7_HETBA</name>